<evidence type="ECO:0000313" key="2">
    <source>
        <dbReference type="RefSeq" id="XP_075087682.1"/>
    </source>
</evidence>
<proteinExistence type="predicted"/>
<protein>
    <submittedName>
        <fullName evidence="2">Uncharacterized protein LOC142169682</fullName>
    </submittedName>
</protein>
<dbReference type="Proteomes" id="UP000790787">
    <property type="component" value="Chromosome 15"/>
</dbReference>
<accession>A0AC58SRS9</accession>
<sequence length="125" mass="14253">MYFDGATNFKGVRIGAVLISKSGQYYPASAKIRFSCTYNIVEYEACILRIKMAVDINIKELLVIGDSGLLIHHVQGAWSTKNVKILPYMHCMKELYKKFTKIEFKHVPKIQKEFTDALVTLSSMI</sequence>
<gene>
    <name evidence="2" type="primary">LOC142169682</name>
</gene>
<reference evidence="1" key="1">
    <citation type="journal article" date="2014" name="Nat. Commun.">
        <title>The tobacco genome sequence and its comparison with those of tomato and potato.</title>
        <authorList>
            <person name="Sierro N."/>
            <person name="Battey J.N."/>
            <person name="Ouadi S."/>
            <person name="Bakaher N."/>
            <person name="Bovet L."/>
            <person name="Willig A."/>
            <person name="Goepfert S."/>
            <person name="Peitsch M.C."/>
            <person name="Ivanov N.V."/>
        </authorList>
    </citation>
    <scope>NUCLEOTIDE SEQUENCE [LARGE SCALE GENOMIC DNA]</scope>
</reference>
<reference evidence="2" key="2">
    <citation type="submission" date="2025-08" db="UniProtKB">
        <authorList>
            <consortium name="RefSeq"/>
        </authorList>
    </citation>
    <scope>IDENTIFICATION</scope>
    <source>
        <tissue evidence="2">Leaf</tissue>
    </source>
</reference>
<evidence type="ECO:0000313" key="1">
    <source>
        <dbReference type="Proteomes" id="UP000790787"/>
    </source>
</evidence>
<organism evidence="1 2">
    <name type="scientific">Nicotiana tabacum</name>
    <name type="common">Common tobacco</name>
    <dbReference type="NCBI Taxonomy" id="4097"/>
    <lineage>
        <taxon>Eukaryota</taxon>
        <taxon>Viridiplantae</taxon>
        <taxon>Streptophyta</taxon>
        <taxon>Embryophyta</taxon>
        <taxon>Tracheophyta</taxon>
        <taxon>Spermatophyta</taxon>
        <taxon>Magnoliopsida</taxon>
        <taxon>eudicotyledons</taxon>
        <taxon>Gunneridae</taxon>
        <taxon>Pentapetalae</taxon>
        <taxon>asterids</taxon>
        <taxon>lamiids</taxon>
        <taxon>Solanales</taxon>
        <taxon>Solanaceae</taxon>
        <taxon>Nicotianoideae</taxon>
        <taxon>Nicotianeae</taxon>
        <taxon>Nicotiana</taxon>
    </lineage>
</organism>
<keyword evidence="1" id="KW-1185">Reference proteome</keyword>
<name>A0AC58SRS9_TOBAC</name>
<dbReference type="RefSeq" id="XP_075087682.1">
    <property type="nucleotide sequence ID" value="XM_075231581.1"/>
</dbReference>